<evidence type="ECO:0000313" key="4">
    <source>
        <dbReference type="Proteomes" id="UP000054567"/>
    </source>
</evidence>
<dbReference type="Proteomes" id="UP000054567">
    <property type="component" value="Unassembled WGS sequence"/>
</dbReference>
<name>A0A0J6I580_COCPO</name>
<feature type="domain" description="Apple" evidence="2">
    <location>
        <begin position="292"/>
        <end position="377"/>
    </location>
</feature>
<evidence type="ECO:0000313" key="3">
    <source>
        <dbReference type="EMBL" id="KMM66547.1"/>
    </source>
</evidence>
<feature type="domain" description="Apple" evidence="2">
    <location>
        <begin position="67"/>
        <end position="129"/>
    </location>
</feature>
<proteinExistence type="predicted"/>
<dbReference type="OrthoDB" id="4173570at2759"/>
<reference evidence="3 4" key="1">
    <citation type="submission" date="2007-06" db="EMBL/GenBank/DDBJ databases">
        <title>The Genome Sequence of Coccidioides posadasii RMSCC_3488.</title>
        <authorList>
            <consortium name="Coccidioides Genome Resources Consortium"/>
            <consortium name="The Broad Institute Genome Sequencing Platform"/>
            <person name="Henn M.R."/>
            <person name="Sykes S."/>
            <person name="Young S."/>
            <person name="Jaffe D."/>
            <person name="Berlin A."/>
            <person name="Alvarez P."/>
            <person name="Butler J."/>
            <person name="Gnerre S."/>
            <person name="Grabherr M."/>
            <person name="Mauceli E."/>
            <person name="Brockman W."/>
            <person name="Kodira C."/>
            <person name="Alvarado L."/>
            <person name="Zeng Q."/>
            <person name="Crawford M."/>
            <person name="Antoine C."/>
            <person name="Devon K."/>
            <person name="Galgiani J."/>
            <person name="Orsborn K."/>
            <person name="Lewis M.L."/>
            <person name="Nusbaum C."/>
            <person name="Galagan J."/>
            <person name="Birren B."/>
        </authorList>
    </citation>
    <scope>NUCLEOTIDE SEQUENCE [LARGE SCALE GENOMIC DNA]</scope>
    <source>
        <strain evidence="3 4">RMSCC 3488</strain>
    </source>
</reference>
<evidence type="ECO:0000256" key="1">
    <source>
        <dbReference type="SAM" id="SignalP"/>
    </source>
</evidence>
<protein>
    <recommendedName>
        <fullName evidence="2">Apple domain-containing protein</fullName>
    </recommendedName>
</protein>
<dbReference type="PROSITE" id="PS50948">
    <property type="entry name" value="PAN"/>
    <property type="match status" value="2"/>
</dbReference>
<keyword evidence="1" id="KW-0732">Signal</keyword>
<reference evidence="4" key="3">
    <citation type="journal article" date="2010" name="Genome Res.">
        <title>Population genomic sequencing of Coccidioides fungi reveals recent hybridization and transposon control.</title>
        <authorList>
            <person name="Neafsey D.E."/>
            <person name="Barker B.M."/>
            <person name="Sharpton T.J."/>
            <person name="Stajich J.E."/>
            <person name="Park D.J."/>
            <person name="Whiston E."/>
            <person name="Hung C.-Y."/>
            <person name="McMahan C."/>
            <person name="White J."/>
            <person name="Sykes S."/>
            <person name="Heiman D."/>
            <person name="Young S."/>
            <person name="Zeng Q."/>
            <person name="Abouelleil A."/>
            <person name="Aftuck L."/>
            <person name="Bessette D."/>
            <person name="Brown A."/>
            <person name="FitzGerald M."/>
            <person name="Lui A."/>
            <person name="Macdonald J.P."/>
            <person name="Priest M."/>
            <person name="Orbach M.J."/>
            <person name="Galgiani J.N."/>
            <person name="Kirkland T.N."/>
            <person name="Cole G.T."/>
            <person name="Birren B.W."/>
            <person name="Henn M.R."/>
            <person name="Taylor J.W."/>
            <person name="Rounsley S.D."/>
        </authorList>
    </citation>
    <scope>NUCLEOTIDE SEQUENCE [LARGE SCALE GENOMIC DNA]</scope>
    <source>
        <strain evidence="4">RMSCC 3488</strain>
    </source>
</reference>
<dbReference type="EMBL" id="DS268110">
    <property type="protein sequence ID" value="KMM66547.1"/>
    <property type="molecule type" value="Genomic_DNA"/>
</dbReference>
<sequence length="377" mass="41342">MHIWQISVAAAFTLGLTGPVHARSCDGTQGTTPKAHPDVIQGVPSCPEDDGNIFLTPDGSFYTMQCCMHQSEGTKLIATVHTSGYDDCINRCSETDNCNGFQYIYGDSGNEKTGDCRLYSSAMFSTRKCGNTLHDWAFLTDPPVIEVKQEVQLACSTKCPDADGQLYKAKNKQVFHMDCQKRHGTAWFHKTEKDTLKACINSCASYIGCQSVDFHQRTRQCYLGKHQGEPAVQASGWASAHSMGCSGACDENEVCSSNEPAEPPLENVIPPASESGQTPPQFSAPANPDITCDSNNNQVVKIDGKNYRILCGKQFRDHVTGYKPVESFTECLELCGNTDNCSSVDFYDPHGGKTCYMFTSNQEPPYEHSNIWAAVQV</sequence>
<reference evidence="4" key="2">
    <citation type="journal article" date="2009" name="Genome Res.">
        <title>Comparative genomic analyses of the human fungal pathogens Coccidioides and their relatives.</title>
        <authorList>
            <person name="Sharpton T.J."/>
            <person name="Stajich J.E."/>
            <person name="Rounsley S.D."/>
            <person name="Gardner M.J."/>
            <person name="Wortman J.R."/>
            <person name="Jordar V.S."/>
            <person name="Maiti R."/>
            <person name="Kodira C.D."/>
            <person name="Neafsey D.E."/>
            <person name="Zeng Q."/>
            <person name="Hung C.-Y."/>
            <person name="McMahan C."/>
            <person name="Muszewska A."/>
            <person name="Grynberg M."/>
            <person name="Mandel M.A."/>
            <person name="Kellner E.M."/>
            <person name="Barker B.M."/>
            <person name="Galgiani J.N."/>
            <person name="Orbach M.J."/>
            <person name="Kirkland T.N."/>
            <person name="Cole G.T."/>
            <person name="Henn M.R."/>
            <person name="Birren B.W."/>
            <person name="Taylor J.W."/>
        </authorList>
    </citation>
    <scope>NUCLEOTIDE SEQUENCE [LARGE SCALE GENOMIC DNA]</scope>
    <source>
        <strain evidence="4">RMSCC 3488</strain>
    </source>
</reference>
<dbReference type="AlphaFoldDB" id="A0A0J6I580"/>
<accession>A0A0J6I580</accession>
<feature type="signal peptide" evidence="1">
    <location>
        <begin position="1"/>
        <end position="22"/>
    </location>
</feature>
<gene>
    <name evidence="3" type="ORF">CPAG_02885</name>
</gene>
<evidence type="ECO:0000259" key="2">
    <source>
        <dbReference type="PROSITE" id="PS50948"/>
    </source>
</evidence>
<dbReference type="Pfam" id="PF14295">
    <property type="entry name" value="PAN_4"/>
    <property type="match status" value="1"/>
</dbReference>
<feature type="chain" id="PRO_5005274254" description="Apple domain-containing protein" evidence="1">
    <location>
        <begin position="23"/>
        <end position="377"/>
    </location>
</feature>
<dbReference type="Gene3D" id="3.50.4.10">
    <property type="entry name" value="Hepatocyte Growth Factor"/>
    <property type="match status" value="1"/>
</dbReference>
<organism evidence="3 4">
    <name type="scientific">Coccidioides posadasii RMSCC 3488</name>
    <dbReference type="NCBI Taxonomy" id="454284"/>
    <lineage>
        <taxon>Eukaryota</taxon>
        <taxon>Fungi</taxon>
        <taxon>Dikarya</taxon>
        <taxon>Ascomycota</taxon>
        <taxon>Pezizomycotina</taxon>
        <taxon>Eurotiomycetes</taxon>
        <taxon>Eurotiomycetidae</taxon>
        <taxon>Onygenales</taxon>
        <taxon>Onygenaceae</taxon>
        <taxon>Coccidioides</taxon>
    </lineage>
</organism>
<dbReference type="InterPro" id="IPR003609">
    <property type="entry name" value="Pan_app"/>
</dbReference>
<dbReference type="Pfam" id="PF00024">
    <property type="entry name" value="PAN_1"/>
    <property type="match status" value="2"/>
</dbReference>
<dbReference type="VEuPathDB" id="FungiDB:CPAG_02885"/>